<dbReference type="GO" id="GO:0008409">
    <property type="term" value="F:5'-3' exonuclease activity"/>
    <property type="evidence" value="ECO:0007669"/>
    <property type="project" value="InterPro"/>
</dbReference>
<dbReference type="Proteomes" id="UP000178485">
    <property type="component" value="Chromosome i"/>
</dbReference>
<dbReference type="KEGG" id="pmuc:ING2E5A_3045"/>
<dbReference type="GO" id="GO:0006281">
    <property type="term" value="P:DNA repair"/>
    <property type="evidence" value="ECO:0007669"/>
    <property type="project" value="InterPro"/>
</dbReference>
<reference evidence="9 10" key="1">
    <citation type="submission" date="2016-08" db="EMBL/GenBank/DDBJ databases">
        <authorList>
            <person name="Seilhamer J.J."/>
        </authorList>
    </citation>
    <scope>NUCLEOTIDE SEQUENCE [LARGE SCALE GENOMIC DNA]</scope>
    <source>
        <strain evidence="9">ING2-E5A</strain>
    </source>
</reference>
<dbReference type="InterPro" id="IPR004610">
    <property type="entry name" value="RecJ"/>
</dbReference>
<dbReference type="InterPro" id="IPR003156">
    <property type="entry name" value="DHHA1_dom"/>
</dbReference>
<gene>
    <name evidence="9" type="primary">recJ</name>
    <name evidence="9" type="ORF">ING2E5A_3045</name>
</gene>
<evidence type="ECO:0000313" key="9">
    <source>
        <dbReference type="EMBL" id="SCM59836.1"/>
    </source>
</evidence>
<sequence length="571" mass="64093">MTYKWNYLTLTTDQKIKKDELTKEIQLDPVLIELLLKRGISSVEEAHKFLYPSLSDLHDPFLLPDMEKAIMRIEQAIGNKERILIYGDYDVDGTTAVSLVYKFLRKITNNIDYYIPDRYDEGYGISIQGIDYAVETGVKLIISLDCGIKAIKKVAYAKEHGIDFIICDHHMPDEELPDAVAVVDAKRADSIYPYNELSGCGVGFKLVHAFSIRNGLSFSDIEPLLDLVAVSIAADIVPITGENRVMMHFGLKRLNSNPSFGLRGIIEICGLSKKTITVNDIAFKIGPRINASGRMMNGKEAVDLMLASDMTQAREKAINIDKYNEDRRELDKRITDEAVDFVDNRFNIAEHKSIVLYNETWHKGIIGIVASRLTEKYYRPAIVLTKSGGLISGSARSVNNFDVYKAIEACKDILENFGGHTYAAGLTLKEENLHEFMRRFDEISFEGIESKMMQPQITVDAEISLNAITPKFVQGLSLFNPFGPENENPVFVTRGVQDAGGSKLVGRGFHHIKLELVDRTVSEPVQAIAFSSDTHFKKIKEKQPVDICYTIEENRHGGSSYTQLLIKDIMG</sequence>
<evidence type="ECO:0000313" key="10">
    <source>
        <dbReference type="Proteomes" id="UP000178485"/>
    </source>
</evidence>
<dbReference type="InterPro" id="IPR001667">
    <property type="entry name" value="DDH_dom"/>
</dbReference>
<dbReference type="Gene3D" id="3.90.1640.30">
    <property type="match status" value="1"/>
</dbReference>
<proteinExistence type="inferred from homology"/>
<accession>A0A1G4GBB0</accession>
<name>A0A1G4GBB0_9BACT</name>
<dbReference type="GO" id="GO:0003676">
    <property type="term" value="F:nucleic acid binding"/>
    <property type="evidence" value="ECO:0007669"/>
    <property type="project" value="InterPro"/>
</dbReference>
<evidence type="ECO:0000259" key="7">
    <source>
        <dbReference type="Pfam" id="PF02272"/>
    </source>
</evidence>
<dbReference type="NCBIfam" id="TIGR00644">
    <property type="entry name" value="recJ"/>
    <property type="match status" value="1"/>
</dbReference>
<evidence type="ECO:0000259" key="8">
    <source>
        <dbReference type="Pfam" id="PF17768"/>
    </source>
</evidence>
<evidence type="ECO:0000256" key="4">
    <source>
        <dbReference type="ARBA" id="ARBA00022801"/>
    </source>
</evidence>
<keyword evidence="5 9" id="KW-0269">Exonuclease</keyword>
<dbReference type="InterPro" id="IPR051673">
    <property type="entry name" value="SSDNA_exonuclease_RecJ"/>
</dbReference>
<evidence type="ECO:0000256" key="1">
    <source>
        <dbReference type="ARBA" id="ARBA00005915"/>
    </source>
</evidence>
<feature type="domain" description="DDH" evidence="6">
    <location>
        <begin position="82"/>
        <end position="231"/>
    </location>
</feature>
<dbReference type="AlphaFoldDB" id="A0A1G4GBB0"/>
<protein>
    <recommendedName>
        <fullName evidence="2">Single-stranded-DNA-specific exonuclease RecJ</fullName>
    </recommendedName>
</protein>
<dbReference type="Pfam" id="PF02272">
    <property type="entry name" value="DHHA1"/>
    <property type="match status" value="1"/>
</dbReference>
<dbReference type="GO" id="GO:0006310">
    <property type="term" value="P:DNA recombination"/>
    <property type="evidence" value="ECO:0007669"/>
    <property type="project" value="InterPro"/>
</dbReference>
<feature type="domain" description="RecJ OB" evidence="8">
    <location>
        <begin position="459"/>
        <end position="568"/>
    </location>
</feature>
<dbReference type="PANTHER" id="PTHR30255:SF2">
    <property type="entry name" value="SINGLE-STRANDED-DNA-SPECIFIC EXONUCLEASE RECJ"/>
    <property type="match status" value="1"/>
</dbReference>
<feature type="domain" description="DHHA1" evidence="7">
    <location>
        <begin position="354"/>
        <end position="442"/>
    </location>
</feature>
<keyword evidence="10" id="KW-1185">Reference proteome</keyword>
<dbReference type="Pfam" id="PF17768">
    <property type="entry name" value="RecJ_OB"/>
    <property type="match status" value="1"/>
</dbReference>
<dbReference type="Pfam" id="PF01368">
    <property type="entry name" value="DHH"/>
    <property type="match status" value="1"/>
</dbReference>
<dbReference type="InterPro" id="IPR041122">
    <property type="entry name" value="RecJ_OB"/>
</dbReference>
<evidence type="ECO:0000256" key="3">
    <source>
        <dbReference type="ARBA" id="ARBA00022722"/>
    </source>
</evidence>
<evidence type="ECO:0000256" key="5">
    <source>
        <dbReference type="ARBA" id="ARBA00022839"/>
    </source>
</evidence>
<evidence type="ECO:0000256" key="2">
    <source>
        <dbReference type="ARBA" id="ARBA00019841"/>
    </source>
</evidence>
<evidence type="ECO:0000259" key="6">
    <source>
        <dbReference type="Pfam" id="PF01368"/>
    </source>
</evidence>
<dbReference type="Gene3D" id="3.10.310.30">
    <property type="match status" value="1"/>
</dbReference>
<keyword evidence="3" id="KW-0540">Nuclease</keyword>
<dbReference type="PANTHER" id="PTHR30255">
    <property type="entry name" value="SINGLE-STRANDED-DNA-SPECIFIC EXONUCLEASE RECJ"/>
    <property type="match status" value="1"/>
</dbReference>
<dbReference type="SUPFAM" id="SSF64182">
    <property type="entry name" value="DHH phosphoesterases"/>
    <property type="match status" value="1"/>
</dbReference>
<organism evidence="9 10">
    <name type="scientific">Petrimonas mucosa</name>
    <dbReference type="NCBI Taxonomy" id="1642646"/>
    <lineage>
        <taxon>Bacteria</taxon>
        <taxon>Pseudomonadati</taxon>
        <taxon>Bacteroidota</taxon>
        <taxon>Bacteroidia</taxon>
        <taxon>Bacteroidales</taxon>
        <taxon>Dysgonomonadaceae</taxon>
        <taxon>Petrimonas</taxon>
    </lineage>
</organism>
<dbReference type="EMBL" id="LT608328">
    <property type="protein sequence ID" value="SCM59836.1"/>
    <property type="molecule type" value="Genomic_DNA"/>
</dbReference>
<keyword evidence="4 9" id="KW-0378">Hydrolase</keyword>
<dbReference type="RefSeq" id="WP_071138053.1">
    <property type="nucleotide sequence ID" value="NZ_JBMNSM010000062.1"/>
</dbReference>
<dbReference type="STRING" id="1642646.ING2E5A_3045"/>
<dbReference type="InterPro" id="IPR038763">
    <property type="entry name" value="DHH_sf"/>
</dbReference>
<comment type="similarity">
    <text evidence="1">Belongs to the RecJ family.</text>
</comment>